<dbReference type="AlphaFoldDB" id="A0AAW1CPI8"/>
<evidence type="ECO:0000256" key="3">
    <source>
        <dbReference type="ARBA" id="ARBA00022801"/>
    </source>
</evidence>
<keyword evidence="9" id="KW-1185">Reference proteome</keyword>
<dbReference type="Pfam" id="PF21646">
    <property type="entry name" value="ACTMAP-like_C"/>
    <property type="match status" value="1"/>
</dbReference>
<organism evidence="8 9">
    <name type="scientific">Rhynocoris fuscipes</name>
    <dbReference type="NCBI Taxonomy" id="488301"/>
    <lineage>
        <taxon>Eukaryota</taxon>
        <taxon>Metazoa</taxon>
        <taxon>Ecdysozoa</taxon>
        <taxon>Arthropoda</taxon>
        <taxon>Hexapoda</taxon>
        <taxon>Insecta</taxon>
        <taxon>Pterygota</taxon>
        <taxon>Neoptera</taxon>
        <taxon>Paraneoptera</taxon>
        <taxon>Hemiptera</taxon>
        <taxon>Heteroptera</taxon>
        <taxon>Panheteroptera</taxon>
        <taxon>Cimicomorpha</taxon>
        <taxon>Reduviidae</taxon>
        <taxon>Harpactorinae</taxon>
        <taxon>Harpactorini</taxon>
        <taxon>Rhynocoris</taxon>
    </lineage>
</organism>
<comment type="catalytic activity">
    <reaction evidence="7">
        <text>N-terminal N(alpha)-acetyl-L-cysteinyl-L-aspartyl-[protein] + H2O = N-terminal L-aspartyl-[protein] + N-acetyl-L-cysteine</text>
        <dbReference type="Rhea" id="RHEA:74579"/>
        <dbReference type="Rhea" id="RHEA-COMP:12669"/>
        <dbReference type="Rhea" id="RHEA-COMP:18395"/>
        <dbReference type="ChEBI" id="CHEBI:15377"/>
        <dbReference type="ChEBI" id="CHEBI:64720"/>
        <dbReference type="ChEBI" id="CHEBI:78236"/>
        <dbReference type="ChEBI" id="CHEBI:193599"/>
    </reaction>
    <physiologicalReaction direction="left-to-right" evidence="7">
        <dbReference type="Rhea" id="RHEA:74580"/>
    </physiologicalReaction>
</comment>
<sequence length="122" mass="13609">MEKGVEIRMPISPFGICVQTYQRHITAYTKEDALRTIQQRWNAIASKFMVAPSYFKYVHLTPSLQSGPTCGIVALAMISSVCPPSLTAEQLLTIAKSLGYTRCGEMFSAHNMLNLIQKNCYS</sequence>
<evidence type="ECO:0000256" key="6">
    <source>
        <dbReference type="ARBA" id="ARBA00034908"/>
    </source>
</evidence>
<dbReference type="PANTHER" id="PTHR28631:SF1">
    <property type="entry name" value="ACTIN MATURATION PROTEASE"/>
    <property type="match status" value="1"/>
</dbReference>
<dbReference type="GO" id="GO:0006508">
    <property type="term" value="P:proteolysis"/>
    <property type="evidence" value="ECO:0007669"/>
    <property type="project" value="UniProtKB-KW"/>
</dbReference>
<evidence type="ECO:0000313" key="9">
    <source>
        <dbReference type="Proteomes" id="UP001461498"/>
    </source>
</evidence>
<dbReference type="PANTHER" id="PTHR28631">
    <property type="entry name" value="UPF0692 PROTEIN C19ORF54"/>
    <property type="match status" value="1"/>
</dbReference>
<name>A0AAW1CPI8_9HEMI</name>
<dbReference type="InterPro" id="IPR040043">
    <property type="entry name" value="ACTMAP"/>
</dbReference>
<proteinExistence type="inferred from homology"/>
<comment type="caution">
    <text evidence="8">The sequence shown here is derived from an EMBL/GenBank/DDBJ whole genome shotgun (WGS) entry which is preliminary data.</text>
</comment>
<keyword evidence="1" id="KW-0031">Aminopeptidase</keyword>
<keyword evidence="3" id="KW-0378">Hydrolase</keyword>
<evidence type="ECO:0000256" key="7">
    <source>
        <dbReference type="ARBA" id="ARBA00049041"/>
    </source>
</evidence>
<dbReference type="GO" id="GO:0004177">
    <property type="term" value="F:aminopeptidase activity"/>
    <property type="evidence" value="ECO:0007669"/>
    <property type="project" value="UniProtKB-KW"/>
</dbReference>
<protein>
    <recommendedName>
        <fullName evidence="5">Actin maturation protease</fullName>
    </recommendedName>
    <alternativeName>
        <fullName evidence="6">Actin aminopeptidase ACTMAP</fullName>
    </alternativeName>
</protein>
<comment type="similarity">
    <text evidence="4">Belongs to the ACTMAP family.</text>
</comment>
<accession>A0AAW1CPI8</accession>
<dbReference type="Proteomes" id="UP001461498">
    <property type="component" value="Unassembled WGS sequence"/>
</dbReference>
<evidence type="ECO:0000256" key="5">
    <source>
        <dbReference type="ARBA" id="ARBA00034848"/>
    </source>
</evidence>
<evidence type="ECO:0000256" key="4">
    <source>
        <dbReference type="ARBA" id="ARBA00034725"/>
    </source>
</evidence>
<evidence type="ECO:0000256" key="2">
    <source>
        <dbReference type="ARBA" id="ARBA00022670"/>
    </source>
</evidence>
<evidence type="ECO:0000256" key="1">
    <source>
        <dbReference type="ARBA" id="ARBA00022438"/>
    </source>
</evidence>
<gene>
    <name evidence="8" type="ORF">O3M35_004049</name>
</gene>
<keyword evidence="2" id="KW-0645">Protease</keyword>
<reference evidence="8 9" key="1">
    <citation type="submission" date="2022-12" db="EMBL/GenBank/DDBJ databases">
        <title>Chromosome-level genome assembly of true bugs.</title>
        <authorList>
            <person name="Ma L."/>
            <person name="Li H."/>
        </authorList>
    </citation>
    <scope>NUCLEOTIDE SEQUENCE [LARGE SCALE GENOMIC DNA]</scope>
    <source>
        <strain evidence="8">Lab_2022b</strain>
    </source>
</reference>
<dbReference type="EMBL" id="JAPXFL010000013">
    <property type="protein sequence ID" value="KAK9498174.1"/>
    <property type="molecule type" value="Genomic_DNA"/>
</dbReference>
<evidence type="ECO:0000313" key="8">
    <source>
        <dbReference type="EMBL" id="KAK9498174.1"/>
    </source>
</evidence>